<dbReference type="PANTHER" id="PTHR35492">
    <property type="entry name" value="TRANSDUCIN/WD40 REPEAT-LIKE SUPERFAMILY PROTEIN"/>
    <property type="match status" value="1"/>
</dbReference>
<feature type="region of interest" description="Disordered" evidence="1">
    <location>
        <begin position="420"/>
        <end position="457"/>
    </location>
</feature>
<keyword evidence="4" id="KW-1185">Reference proteome</keyword>
<dbReference type="InterPro" id="IPR015943">
    <property type="entry name" value="WD40/YVTN_repeat-like_dom_sf"/>
</dbReference>
<protein>
    <recommendedName>
        <fullName evidence="2">At4g14310 8-bladed propeller domain-containing protein</fullName>
    </recommendedName>
</protein>
<accession>A0AAD3SZT5</accession>
<feature type="region of interest" description="Disordered" evidence="1">
    <location>
        <begin position="1"/>
        <end position="48"/>
    </location>
</feature>
<feature type="compositionally biased region" description="Polar residues" evidence="1">
    <location>
        <begin position="428"/>
        <end position="446"/>
    </location>
</feature>
<gene>
    <name evidence="3" type="ORF">Nepgr_021765</name>
</gene>
<feature type="compositionally biased region" description="Low complexity" evidence="1">
    <location>
        <begin position="447"/>
        <end position="457"/>
    </location>
</feature>
<feature type="compositionally biased region" description="Polar residues" evidence="1">
    <location>
        <begin position="28"/>
        <end position="48"/>
    </location>
</feature>
<name>A0AAD3SZT5_NEPGR</name>
<dbReference type="InterPro" id="IPR045289">
    <property type="entry name" value="At4g14310-like"/>
</dbReference>
<dbReference type="Proteomes" id="UP001279734">
    <property type="component" value="Unassembled WGS sequence"/>
</dbReference>
<dbReference type="SUPFAM" id="SSF50998">
    <property type="entry name" value="Quinoprotein alcohol dehydrogenase-like"/>
    <property type="match status" value="1"/>
</dbReference>
<dbReference type="InterPro" id="IPR057442">
    <property type="entry name" value="Beta-prop_At4g14310"/>
</dbReference>
<dbReference type="InterPro" id="IPR011047">
    <property type="entry name" value="Quinoprotein_ADH-like_sf"/>
</dbReference>
<evidence type="ECO:0000259" key="2">
    <source>
        <dbReference type="Pfam" id="PF25465"/>
    </source>
</evidence>
<dbReference type="AlphaFoldDB" id="A0AAD3SZT5"/>
<dbReference type="EMBL" id="BSYO01000021">
    <property type="protein sequence ID" value="GMH19924.1"/>
    <property type="molecule type" value="Genomic_DNA"/>
</dbReference>
<dbReference type="Pfam" id="PF25465">
    <property type="entry name" value="Beta-prop_At4g14310"/>
    <property type="match status" value="1"/>
</dbReference>
<dbReference type="Gene3D" id="2.130.10.10">
    <property type="entry name" value="YVTN repeat-like/Quinoprotein amine dehydrogenase"/>
    <property type="match status" value="1"/>
</dbReference>
<dbReference type="PANTHER" id="PTHR35492:SF1">
    <property type="entry name" value="TRANSDUCIN_WD40 REPEAT-LIKE SUPERFAMILY PROTEIN"/>
    <property type="match status" value="1"/>
</dbReference>
<proteinExistence type="predicted"/>
<feature type="domain" description="At4g14310 8-bladed propeller" evidence="2">
    <location>
        <begin position="684"/>
        <end position="966"/>
    </location>
</feature>
<evidence type="ECO:0000256" key="1">
    <source>
        <dbReference type="SAM" id="MobiDB-lite"/>
    </source>
</evidence>
<evidence type="ECO:0000313" key="3">
    <source>
        <dbReference type="EMBL" id="GMH19924.1"/>
    </source>
</evidence>
<organism evidence="3 4">
    <name type="scientific">Nepenthes gracilis</name>
    <name type="common">Slender pitcher plant</name>
    <dbReference type="NCBI Taxonomy" id="150966"/>
    <lineage>
        <taxon>Eukaryota</taxon>
        <taxon>Viridiplantae</taxon>
        <taxon>Streptophyta</taxon>
        <taxon>Embryophyta</taxon>
        <taxon>Tracheophyta</taxon>
        <taxon>Spermatophyta</taxon>
        <taxon>Magnoliopsida</taxon>
        <taxon>eudicotyledons</taxon>
        <taxon>Gunneridae</taxon>
        <taxon>Pentapetalae</taxon>
        <taxon>Caryophyllales</taxon>
        <taxon>Nepenthaceae</taxon>
        <taxon>Nepenthes</taxon>
    </lineage>
</organism>
<comment type="caution">
    <text evidence="3">The sequence shown here is derived from an EMBL/GenBank/DDBJ whole genome shotgun (WGS) entry which is preliminary data.</text>
</comment>
<evidence type="ECO:0000313" key="4">
    <source>
        <dbReference type="Proteomes" id="UP001279734"/>
    </source>
</evidence>
<sequence>MSAATTHRIKERGGAGGRFTAAKPSEPLTPSSDKVSIGTAKNSTGKANFTANSRHRSLYQKPIIRPVPGIEKSSTCSSIAGVELKTRWSTSTATRGRSSSPSDFTRIFSHLRQNSASRDSLDRPGKENAKGLDGLKVLEKRLLGESNPRMIVKGNISCSKENINIGRKLVKSSERVLTEWRSAEDGKDLELTLKEGGKPINKVRSLNDCNKEPIFCLSAIQSTGVDSKCALDSGGDGCSITADCVSDNVLLNEKCGGKLGVLKSNGNLNVVKTEQQLGSKQLTVKDADALKEKGVNGEGVRGEVVDKCPSKLREKLAFLEGKVKRIASDIKRTNEMLDKNNIDASKMIILDIQEKISGIEKAMGDVIGDSDSNMGFHIGNGISNFLGKPEELNQNKQANITKAPGLNSVEIETRLFSHHKLQRDRTSLKGSSSGSQTAGSCVPKTNSESSLSGASLSPVDEDPIAVEFLASLRKEQPKTIVRDVVSIHGNDVQGTEDTGNSAVQQTSSLSVGKQNSELNLLTDERFDEFDDQENTSTMMVGIDTDDNNKCQLKEIGRKTCTAGWFVSEGESVLLAHDDGSCSFYDIINMEEKAEYKPLSGISPNVWRDCWIIRAPSTDGCSCKFVVAASAGNTMGSAFCSWDFYTKEVQAFHVEEKITNTRAVLGPITDNIVHRRNVLSNITPSENQQWWYKPCGPLIISAASCQNAIRVFDIRDGEQIMKWNVQKPVLAMDYSSPLQWRNRGKVVIAEADAVSLWDVSSLNPQALLSVSVLGRKVSAVHIHNTDAEVGGGVRQRVSSSEAEGNDGVFCTADSISILDFRRPSGVGLKIPKVGVTAQSVFSRGESIFLGCSTVTTIGKKQVCSQVQQFSLRKQKLVNTYVLPESDAHFHHTALTQVWGNSNVVMGVCGLGLFIFDALDDEGLPSFAVDYSSPQKEREIIGPDDLYSPSFDHLSSQILLISRDRPAMWRLLPQL</sequence>
<reference evidence="3" key="1">
    <citation type="submission" date="2023-05" db="EMBL/GenBank/DDBJ databases">
        <title>Nepenthes gracilis genome sequencing.</title>
        <authorList>
            <person name="Fukushima K."/>
        </authorList>
    </citation>
    <scope>NUCLEOTIDE SEQUENCE</scope>
    <source>
        <strain evidence="3">SING2019-196</strain>
    </source>
</reference>